<dbReference type="EMBL" id="HE575324">
    <property type="protein sequence ID" value="CCC94626.1"/>
    <property type="molecule type" value="Genomic_DNA"/>
</dbReference>
<dbReference type="AlphaFoldDB" id="G0UZ07"/>
<proteinExistence type="predicted"/>
<dbReference type="VEuPathDB" id="TriTrypDB:TcIL3000.11.50"/>
<reference evidence="1" key="1">
    <citation type="journal article" date="2012" name="Proc. Natl. Acad. Sci. U.S.A.">
        <title>Antigenic diversity is generated by distinct evolutionary mechanisms in African trypanosome species.</title>
        <authorList>
            <person name="Jackson A.P."/>
            <person name="Berry A."/>
            <person name="Aslett M."/>
            <person name="Allison H.C."/>
            <person name="Burton P."/>
            <person name="Vavrova-Anderson J."/>
            <person name="Brown R."/>
            <person name="Browne H."/>
            <person name="Corton N."/>
            <person name="Hauser H."/>
            <person name="Gamble J."/>
            <person name="Gilderthorp R."/>
            <person name="Marcello L."/>
            <person name="McQuillan J."/>
            <person name="Otto T.D."/>
            <person name="Quail M.A."/>
            <person name="Sanders M.J."/>
            <person name="van Tonder A."/>
            <person name="Ginger M.L."/>
            <person name="Field M.C."/>
            <person name="Barry J.D."/>
            <person name="Hertz-Fowler C."/>
            <person name="Berriman M."/>
        </authorList>
    </citation>
    <scope>NUCLEOTIDE SEQUENCE</scope>
    <source>
        <strain evidence="1">IL3000</strain>
    </source>
</reference>
<accession>G0UZ07</accession>
<name>G0UZ07_TRYCI</name>
<protein>
    <submittedName>
        <fullName evidence="1">Uncharacterized protein</fullName>
    </submittedName>
</protein>
<evidence type="ECO:0000313" key="1">
    <source>
        <dbReference type="EMBL" id="CCC94626.1"/>
    </source>
</evidence>
<sequence>MRCTTFLRKISKIPTQSLVPADTLRYHPRYSVPHKMTLSRTFDVVNEDNRYISLRLILEKLSGHVGRRQYKMLCNLERHFEKLKAEGVDWHDLKWLSREELSDLFDKVLLLTPTERAAFLPAIEAKVCGVLRQTDSRHSSVVCMNRGDVTQGWRCGRNGHTSDVYFEGKAKANTAALQLCRRSSLRSGERSGVPVEVRSQPDFFSRRPFEHSLSPRVWSTRENPTFQVSVNGYEFRVHHEDPRVAPQIVHVAEEWELHASVTKQVIWEMLEMYAVERDAQPLDLRPGEMGDPDNPSAYSSAFNIQVEFTSTGGTSKPTVVEQRIMCADGKEVPWFREPVPQLFSGGVPVILPFAPSVIVQSTFRQVARSSPAGVERQLLQPVVDISCLLHPSVCFWWNAENEHRCIDHIVDYAKRIPFALPFNLYFRVDPTRVMRGSPEISKEMERRRCEKAHFFDLRSYGRTS</sequence>
<gene>
    <name evidence="1" type="ORF">TCIL3000_11_50</name>
</gene>
<organism evidence="1">
    <name type="scientific">Trypanosoma congolense (strain IL3000)</name>
    <dbReference type="NCBI Taxonomy" id="1068625"/>
    <lineage>
        <taxon>Eukaryota</taxon>
        <taxon>Discoba</taxon>
        <taxon>Euglenozoa</taxon>
        <taxon>Kinetoplastea</taxon>
        <taxon>Metakinetoplastina</taxon>
        <taxon>Trypanosomatida</taxon>
        <taxon>Trypanosomatidae</taxon>
        <taxon>Trypanosoma</taxon>
        <taxon>Nannomonas</taxon>
    </lineage>
</organism>